<accession>A0A5A7NXM3</accession>
<organism evidence="1 2">
    <name type="scientific">Striga asiatica</name>
    <name type="common">Asiatic witchweed</name>
    <name type="synonym">Buchnera asiatica</name>
    <dbReference type="NCBI Taxonomy" id="4170"/>
    <lineage>
        <taxon>Eukaryota</taxon>
        <taxon>Viridiplantae</taxon>
        <taxon>Streptophyta</taxon>
        <taxon>Embryophyta</taxon>
        <taxon>Tracheophyta</taxon>
        <taxon>Spermatophyta</taxon>
        <taxon>Magnoliopsida</taxon>
        <taxon>eudicotyledons</taxon>
        <taxon>Gunneridae</taxon>
        <taxon>Pentapetalae</taxon>
        <taxon>asterids</taxon>
        <taxon>lamiids</taxon>
        <taxon>Lamiales</taxon>
        <taxon>Orobanchaceae</taxon>
        <taxon>Buchnereae</taxon>
        <taxon>Striga</taxon>
    </lineage>
</organism>
<keyword evidence="2" id="KW-1185">Reference proteome</keyword>
<dbReference type="GO" id="GO:0016301">
    <property type="term" value="F:kinase activity"/>
    <property type="evidence" value="ECO:0007669"/>
    <property type="project" value="UniProtKB-KW"/>
</dbReference>
<reference evidence="2" key="1">
    <citation type="journal article" date="2019" name="Curr. Biol.">
        <title>Genome Sequence of Striga asiatica Provides Insight into the Evolution of Plant Parasitism.</title>
        <authorList>
            <person name="Yoshida S."/>
            <person name="Kim S."/>
            <person name="Wafula E.K."/>
            <person name="Tanskanen J."/>
            <person name="Kim Y.M."/>
            <person name="Honaas L."/>
            <person name="Yang Z."/>
            <person name="Spallek T."/>
            <person name="Conn C.E."/>
            <person name="Ichihashi Y."/>
            <person name="Cheong K."/>
            <person name="Cui S."/>
            <person name="Der J.P."/>
            <person name="Gundlach H."/>
            <person name="Jiao Y."/>
            <person name="Hori C."/>
            <person name="Ishida J.K."/>
            <person name="Kasahara H."/>
            <person name="Kiba T."/>
            <person name="Kim M.S."/>
            <person name="Koo N."/>
            <person name="Laohavisit A."/>
            <person name="Lee Y.H."/>
            <person name="Lumba S."/>
            <person name="McCourt P."/>
            <person name="Mortimer J.C."/>
            <person name="Mutuku J.M."/>
            <person name="Nomura T."/>
            <person name="Sasaki-Sekimoto Y."/>
            <person name="Seto Y."/>
            <person name="Wang Y."/>
            <person name="Wakatake T."/>
            <person name="Sakakibara H."/>
            <person name="Demura T."/>
            <person name="Yamaguchi S."/>
            <person name="Yoneyama K."/>
            <person name="Manabe R.I."/>
            <person name="Nelson D.C."/>
            <person name="Schulman A.H."/>
            <person name="Timko M.P."/>
            <person name="dePamphilis C.W."/>
            <person name="Choi D."/>
            <person name="Shirasu K."/>
        </authorList>
    </citation>
    <scope>NUCLEOTIDE SEQUENCE [LARGE SCALE GENOMIC DNA]</scope>
    <source>
        <strain evidence="2">cv. UVA1</strain>
    </source>
</reference>
<dbReference type="Gene3D" id="3.40.395.10">
    <property type="entry name" value="Adenoviral Proteinase, Chain A"/>
    <property type="match status" value="1"/>
</dbReference>
<evidence type="ECO:0000313" key="2">
    <source>
        <dbReference type="Proteomes" id="UP000325081"/>
    </source>
</evidence>
<dbReference type="PANTHER" id="PTHR33022:SF21">
    <property type="entry name" value="UBIQUITIN-LIKE PROTEASE FAMILY PROFILE DOMAIN-CONTAINING PROTEIN"/>
    <property type="match status" value="1"/>
</dbReference>
<dbReference type="AlphaFoldDB" id="A0A5A7NXM3"/>
<comment type="caution">
    <text evidence="1">The sequence shown here is derived from an EMBL/GenBank/DDBJ whole genome shotgun (WGS) entry which is preliminary data.</text>
</comment>
<dbReference type="EMBL" id="BKCP01000002">
    <property type="protein sequence ID" value="GER25276.1"/>
    <property type="molecule type" value="Genomic_DNA"/>
</dbReference>
<dbReference type="InterPro" id="IPR038765">
    <property type="entry name" value="Papain-like_cys_pep_sf"/>
</dbReference>
<proteinExistence type="predicted"/>
<name>A0A5A7NXM3_STRAF</name>
<dbReference type="Proteomes" id="UP000325081">
    <property type="component" value="Unassembled WGS sequence"/>
</dbReference>
<protein>
    <submittedName>
        <fullName evidence="1">Anhydro-N-acetylmuramic acid kinase</fullName>
    </submittedName>
</protein>
<sequence length="532" mass="58567">MYFVMKEPDHVNEKDCVGDKHVGNLESEFVAVKLFSGKGVGNQALVKVADKSKIAEDGVGHVLSNTGAEKVICGVEEVTNMGLGNCLLKPLLTRLFVIYIYLFLQGDGQTIPICVDDALIKSKDCESDAEKDFCGDKVVGNPELAEDIDGFGFVITSEMFDECLKVVDEKIRSDAFAAAQKAKVKDASVNKRHGCPKPLGWEVGKLSPIQEHVVVSTPSLDAITDGLPPTQPEDVDPTMSDPLVMPHFYNNEMAVDPLVSDPDVNPHVVSFRTVRVFQSSDSDATITMLTCDVSGDLINDNINQDVPTDKVDAIVKKIDKIPSVSKTKVLSRRKKKVTGTCPFEDDFWLEYDINATDFHKWLLTGLLACPKNSDAGLSYYHYTSAVLKPFFDFNVVNVEYKDWFYKLDRSLVIDAVVGEAVICYRIMFSRFLNLICASKDKDSVGTLGPYVGFGGGDPLSISMVDGLPLQEEEGDCGVFVACYAESFIRGMRVPPVPFDVGLHRKRYAFSLYKHGRKKLLSGYKSEDAPVGS</sequence>
<dbReference type="PANTHER" id="PTHR33022">
    <property type="entry name" value="DUF1985 DOMAIN-CONTAINING PROTEIN"/>
    <property type="match status" value="1"/>
</dbReference>
<keyword evidence="1" id="KW-0418">Kinase</keyword>
<gene>
    <name evidence="1" type="ORF">STAS_00850</name>
</gene>
<dbReference type="SUPFAM" id="SSF54001">
    <property type="entry name" value="Cysteine proteinases"/>
    <property type="match status" value="1"/>
</dbReference>
<keyword evidence="1" id="KW-0808">Transferase</keyword>
<evidence type="ECO:0000313" key="1">
    <source>
        <dbReference type="EMBL" id="GER25276.1"/>
    </source>
</evidence>